<evidence type="ECO:0000313" key="1">
    <source>
        <dbReference type="EMBL" id="KKN58680.1"/>
    </source>
</evidence>
<sequence length="117" mass="13461">MKFRATEEQIKQIICNAVNASQPMGLGFVHFEPKDYKFEDLGLIVPIEMGDDNFKARISVDYCHGRMVKLTLVRLGDDEWEVRSPHAEPNPEYQSWERIYPTVESLITSGVQQEQSS</sequence>
<accession>A0A0F9RQB9</accession>
<gene>
    <name evidence="1" type="ORF">LCGC14_0549720</name>
</gene>
<protein>
    <submittedName>
        <fullName evidence="1">Uncharacterized protein</fullName>
    </submittedName>
</protein>
<reference evidence="1" key="1">
    <citation type="journal article" date="2015" name="Nature">
        <title>Complex archaea that bridge the gap between prokaryotes and eukaryotes.</title>
        <authorList>
            <person name="Spang A."/>
            <person name="Saw J.H."/>
            <person name="Jorgensen S.L."/>
            <person name="Zaremba-Niedzwiedzka K."/>
            <person name="Martijn J."/>
            <person name="Lind A.E."/>
            <person name="van Eijk R."/>
            <person name="Schleper C."/>
            <person name="Guy L."/>
            <person name="Ettema T.J."/>
        </authorList>
    </citation>
    <scope>NUCLEOTIDE SEQUENCE</scope>
</reference>
<organism evidence="1">
    <name type="scientific">marine sediment metagenome</name>
    <dbReference type="NCBI Taxonomy" id="412755"/>
    <lineage>
        <taxon>unclassified sequences</taxon>
        <taxon>metagenomes</taxon>
        <taxon>ecological metagenomes</taxon>
    </lineage>
</organism>
<dbReference type="AlphaFoldDB" id="A0A0F9RQB9"/>
<comment type="caution">
    <text evidence="1">The sequence shown here is derived from an EMBL/GenBank/DDBJ whole genome shotgun (WGS) entry which is preliminary data.</text>
</comment>
<name>A0A0F9RQB9_9ZZZZ</name>
<dbReference type="EMBL" id="LAZR01000751">
    <property type="protein sequence ID" value="KKN58680.1"/>
    <property type="molecule type" value="Genomic_DNA"/>
</dbReference>
<proteinExistence type="predicted"/>